<keyword evidence="3" id="KW-0546">Nucleotide metabolism</keyword>
<evidence type="ECO:0000256" key="3">
    <source>
        <dbReference type="HAMAP-Rule" id="MF_00528"/>
    </source>
</evidence>
<comment type="caution">
    <text evidence="3">Lacks conserved residue(s) required for the propagation of feature annotation.</text>
</comment>
<dbReference type="Proteomes" id="UP000649151">
    <property type="component" value="Unassembled WGS sequence"/>
</dbReference>
<dbReference type="PANTHER" id="PTHR43213">
    <property type="entry name" value="BIFUNCTIONAL DTTP/UTP PYROPHOSPHATASE/METHYLTRANSFERASE PROTEIN-RELATED"/>
    <property type="match status" value="1"/>
</dbReference>
<dbReference type="RefSeq" id="WP_186996867.1">
    <property type="nucleotide sequence ID" value="NZ_JACOQK010000001.1"/>
</dbReference>
<accession>A0ABR7IT00</accession>
<keyword evidence="2 3" id="KW-0378">Hydrolase</keyword>
<proteinExistence type="inferred from homology"/>
<evidence type="ECO:0000313" key="5">
    <source>
        <dbReference type="Proteomes" id="UP000649151"/>
    </source>
</evidence>
<dbReference type="InterPro" id="IPR029001">
    <property type="entry name" value="ITPase-like_fam"/>
</dbReference>
<comment type="subcellular location">
    <subcellularLocation>
        <location evidence="3">Cytoplasm</location>
    </subcellularLocation>
</comment>
<sequence>MILASKSPRRKELIQRICKDVKIIPSGVDESLVAQKPVEYFAERLARAKADQVAQEHPDELVVGCDTVVILDGEVLGKPENKQHTFEMLSRLSGNTHKVITGVAMIQGDKTASFSEITEVTFYQLTEQEIKDYIDTNEPFDKAGGYGIQGQGCLLVKKINGDYYNVVGLPVSKLSRELNLFVNRK</sequence>
<dbReference type="CDD" id="cd00555">
    <property type="entry name" value="Maf"/>
    <property type="match status" value="1"/>
</dbReference>
<feature type="site" description="Important for substrate specificity" evidence="3">
    <location>
        <position position="67"/>
    </location>
</feature>
<name>A0ABR7IT00_9CLOT</name>
<evidence type="ECO:0000256" key="2">
    <source>
        <dbReference type="ARBA" id="ARBA00022801"/>
    </source>
</evidence>
<organism evidence="4 5">
    <name type="scientific">Clostridium facile</name>
    <dbReference type="NCBI Taxonomy" id="2763035"/>
    <lineage>
        <taxon>Bacteria</taxon>
        <taxon>Bacillati</taxon>
        <taxon>Bacillota</taxon>
        <taxon>Clostridia</taxon>
        <taxon>Eubacteriales</taxon>
        <taxon>Clostridiaceae</taxon>
        <taxon>Clostridium</taxon>
    </lineage>
</organism>
<comment type="similarity">
    <text evidence="3">Belongs to the Maf family. YhdE subfamily.</text>
</comment>
<gene>
    <name evidence="4" type="primary">maf</name>
    <name evidence="4" type="ORF">H8Z77_09590</name>
</gene>
<feature type="active site" description="Proton acceptor" evidence="3">
    <location>
        <position position="66"/>
    </location>
</feature>
<keyword evidence="5" id="KW-1185">Reference proteome</keyword>
<comment type="cofactor">
    <cofactor evidence="1 3">
        <name>a divalent metal cation</name>
        <dbReference type="ChEBI" id="CHEBI:60240"/>
    </cofactor>
</comment>
<dbReference type="Pfam" id="PF02545">
    <property type="entry name" value="Maf"/>
    <property type="match status" value="1"/>
</dbReference>
<dbReference type="NCBIfam" id="TIGR00172">
    <property type="entry name" value="maf"/>
    <property type="match status" value="1"/>
</dbReference>
<dbReference type="PANTHER" id="PTHR43213:SF5">
    <property type="entry name" value="BIFUNCTIONAL DTTP_UTP PYROPHOSPHATASE_METHYLTRANSFERASE PROTEIN-RELATED"/>
    <property type="match status" value="1"/>
</dbReference>
<comment type="catalytic activity">
    <reaction evidence="3">
        <text>UTP + H2O = UMP + diphosphate + H(+)</text>
        <dbReference type="Rhea" id="RHEA:29395"/>
        <dbReference type="ChEBI" id="CHEBI:15377"/>
        <dbReference type="ChEBI" id="CHEBI:15378"/>
        <dbReference type="ChEBI" id="CHEBI:33019"/>
        <dbReference type="ChEBI" id="CHEBI:46398"/>
        <dbReference type="ChEBI" id="CHEBI:57865"/>
        <dbReference type="EC" id="3.6.1.9"/>
    </reaction>
</comment>
<feature type="site" description="Important for substrate specificity" evidence="3">
    <location>
        <position position="9"/>
    </location>
</feature>
<dbReference type="EMBL" id="JACOQK010000001">
    <property type="protein sequence ID" value="MBC5788265.1"/>
    <property type="molecule type" value="Genomic_DNA"/>
</dbReference>
<evidence type="ECO:0000313" key="4">
    <source>
        <dbReference type="EMBL" id="MBC5788265.1"/>
    </source>
</evidence>
<dbReference type="SUPFAM" id="SSF52972">
    <property type="entry name" value="ITPase-like"/>
    <property type="match status" value="1"/>
</dbReference>
<feature type="site" description="Important for substrate specificity" evidence="3">
    <location>
        <position position="149"/>
    </location>
</feature>
<comment type="function">
    <text evidence="3">Nucleoside triphosphate pyrophosphatase that hydrolyzes dTTP and UTP. May have a dual role in cell division arrest and in preventing the incorporation of modified nucleotides into cellular nucleic acids.</text>
</comment>
<evidence type="ECO:0000256" key="1">
    <source>
        <dbReference type="ARBA" id="ARBA00001968"/>
    </source>
</evidence>
<dbReference type="InterPro" id="IPR003697">
    <property type="entry name" value="Maf-like"/>
</dbReference>
<protein>
    <recommendedName>
        <fullName evidence="3">dTTP/UTP pyrophosphatase</fullName>
        <shortName evidence="3">dTTPase/UTPase</shortName>
        <ecNumber evidence="3">3.6.1.9</ecNumber>
    </recommendedName>
    <alternativeName>
        <fullName evidence="3">Nucleoside triphosphate pyrophosphatase</fullName>
    </alternativeName>
    <alternativeName>
        <fullName evidence="3">Nucleotide pyrophosphatase</fullName>
        <shortName evidence="3">Nucleotide PPase</shortName>
    </alternativeName>
</protein>
<dbReference type="HAMAP" id="MF_00528">
    <property type="entry name" value="Maf"/>
    <property type="match status" value="1"/>
</dbReference>
<comment type="caution">
    <text evidence="4">The sequence shown here is derived from an EMBL/GenBank/DDBJ whole genome shotgun (WGS) entry which is preliminary data.</text>
</comment>
<comment type="catalytic activity">
    <reaction evidence="3">
        <text>dTTP + H2O = dTMP + diphosphate + H(+)</text>
        <dbReference type="Rhea" id="RHEA:28534"/>
        <dbReference type="ChEBI" id="CHEBI:15377"/>
        <dbReference type="ChEBI" id="CHEBI:15378"/>
        <dbReference type="ChEBI" id="CHEBI:33019"/>
        <dbReference type="ChEBI" id="CHEBI:37568"/>
        <dbReference type="ChEBI" id="CHEBI:63528"/>
        <dbReference type="EC" id="3.6.1.9"/>
    </reaction>
</comment>
<dbReference type="PIRSF" id="PIRSF006305">
    <property type="entry name" value="Maf"/>
    <property type="match status" value="1"/>
</dbReference>
<dbReference type="Gene3D" id="3.90.950.10">
    <property type="match status" value="1"/>
</dbReference>
<keyword evidence="3" id="KW-0963">Cytoplasm</keyword>
<reference evidence="4 5" key="1">
    <citation type="submission" date="2020-08" db="EMBL/GenBank/DDBJ databases">
        <title>Genome public.</title>
        <authorList>
            <person name="Liu C."/>
            <person name="Sun Q."/>
        </authorList>
    </citation>
    <scope>NUCLEOTIDE SEQUENCE [LARGE SCALE GENOMIC DNA]</scope>
    <source>
        <strain evidence="4 5">NSJ-27</strain>
    </source>
</reference>
<dbReference type="EC" id="3.6.1.9" evidence="3"/>